<evidence type="ECO:0000313" key="3">
    <source>
        <dbReference type="Proteomes" id="UP000823611"/>
    </source>
</evidence>
<dbReference type="AlphaFoldDB" id="A0A9D9H3V0"/>
<dbReference type="EMBL" id="JADIMX010000120">
    <property type="protein sequence ID" value="MBO8434944.1"/>
    <property type="molecule type" value="Genomic_DNA"/>
</dbReference>
<comment type="caution">
    <text evidence="2">The sequence shown here is derived from an EMBL/GenBank/DDBJ whole genome shotgun (WGS) entry which is preliminary data.</text>
</comment>
<evidence type="ECO:0000313" key="2">
    <source>
        <dbReference type="EMBL" id="MBO8434944.1"/>
    </source>
</evidence>
<protein>
    <submittedName>
        <fullName evidence="2">Uncharacterized protein</fullName>
    </submittedName>
</protein>
<feature type="compositionally biased region" description="Low complexity" evidence="1">
    <location>
        <begin position="58"/>
        <end position="84"/>
    </location>
</feature>
<sequence>ICLSFSMVYKNDKFFKYNLFEPYQCVYEGCKSDRQPNDIYCRNHRDISDNFWRRSRSKSNSSNSSSSSYNSSSNSYKSNSSSYYEPKVKYTNPYKSYDEGYEDVYYNGDYDWDRYYSDDEYASGVDDALEEVDY</sequence>
<reference evidence="2" key="2">
    <citation type="journal article" date="2021" name="PeerJ">
        <title>Extensive microbial diversity within the chicken gut microbiome revealed by metagenomics and culture.</title>
        <authorList>
            <person name="Gilroy R."/>
            <person name="Ravi A."/>
            <person name="Getino M."/>
            <person name="Pursley I."/>
            <person name="Horton D.L."/>
            <person name="Alikhan N.F."/>
            <person name="Baker D."/>
            <person name="Gharbi K."/>
            <person name="Hall N."/>
            <person name="Watson M."/>
            <person name="Adriaenssens E.M."/>
            <person name="Foster-Nyarko E."/>
            <person name="Jarju S."/>
            <person name="Secka A."/>
            <person name="Antonio M."/>
            <person name="Oren A."/>
            <person name="Chaudhuri R.R."/>
            <person name="La Ragione R."/>
            <person name="Hildebrand F."/>
            <person name="Pallen M.J."/>
        </authorList>
    </citation>
    <scope>NUCLEOTIDE SEQUENCE</scope>
    <source>
        <strain evidence="2">F6-4510</strain>
    </source>
</reference>
<feature type="non-terminal residue" evidence="2">
    <location>
        <position position="1"/>
    </location>
</feature>
<accession>A0A9D9H3V0</accession>
<organism evidence="2 3">
    <name type="scientific">Candidatus Fimicola merdigallinarum</name>
    <dbReference type="NCBI Taxonomy" id="2840819"/>
    <lineage>
        <taxon>Bacteria</taxon>
        <taxon>Bacillati</taxon>
        <taxon>Bacillota</taxon>
        <taxon>Clostridia</taxon>
        <taxon>Lachnospirales</taxon>
        <taxon>Lachnospiraceae</taxon>
        <taxon>Lachnospiraceae incertae sedis</taxon>
        <taxon>Candidatus Fimicola</taxon>
    </lineage>
</organism>
<name>A0A9D9H3V0_9FIRM</name>
<proteinExistence type="predicted"/>
<gene>
    <name evidence="2" type="ORF">IAC55_06460</name>
</gene>
<dbReference type="Proteomes" id="UP000823611">
    <property type="component" value="Unassembled WGS sequence"/>
</dbReference>
<reference evidence="2" key="1">
    <citation type="submission" date="2020-10" db="EMBL/GenBank/DDBJ databases">
        <authorList>
            <person name="Gilroy R."/>
        </authorList>
    </citation>
    <scope>NUCLEOTIDE SEQUENCE</scope>
    <source>
        <strain evidence="2">F6-4510</strain>
    </source>
</reference>
<feature type="region of interest" description="Disordered" evidence="1">
    <location>
        <begin position="54"/>
        <end position="100"/>
    </location>
</feature>
<evidence type="ECO:0000256" key="1">
    <source>
        <dbReference type="SAM" id="MobiDB-lite"/>
    </source>
</evidence>